<dbReference type="AlphaFoldDB" id="A0A2T2WHM9"/>
<keyword evidence="3" id="KW-0660">Purine salvage</keyword>
<feature type="binding site" evidence="3">
    <location>
        <position position="187"/>
    </location>
    <ligand>
        <name>phosphate</name>
        <dbReference type="ChEBI" id="CHEBI:43474"/>
    </ligand>
</feature>
<dbReference type="UniPathway" id="UPA00606"/>
<comment type="subunit">
    <text evidence="3">Homohexamer. Dimer of a homotrimer.</text>
</comment>
<evidence type="ECO:0000313" key="5">
    <source>
        <dbReference type="EMBL" id="PSR21730.1"/>
    </source>
</evidence>
<dbReference type="EC" id="2.4.2.1" evidence="3"/>
<comment type="caution">
    <text evidence="5">The sequence shown here is derived from an EMBL/GenBank/DDBJ whole genome shotgun (WGS) entry which is preliminary data.</text>
</comment>
<feature type="domain" description="Nucleoside phosphorylase" evidence="4">
    <location>
        <begin position="3"/>
        <end position="244"/>
    </location>
</feature>
<dbReference type="PANTHER" id="PTHR42679">
    <property type="entry name" value="S-METHYL-5'-THIOADENOSINE PHOSPHORYLASE"/>
    <property type="match status" value="1"/>
</dbReference>
<evidence type="ECO:0000313" key="6">
    <source>
        <dbReference type="Proteomes" id="UP000241848"/>
    </source>
</evidence>
<dbReference type="Pfam" id="PF01048">
    <property type="entry name" value="PNP_UDP_1"/>
    <property type="match status" value="1"/>
</dbReference>
<feature type="site" description="Important for substrate specificity" evidence="3">
    <location>
        <position position="222"/>
    </location>
</feature>
<feature type="binding site" evidence="3">
    <location>
        <position position="186"/>
    </location>
    <ligand>
        <name>substrate</name>
    </ligand>
</feature>
<comment type="miscellaneous">
    <text evidence="3">Although this enzyme belongs to the family of MTA phosphorylases based on sequence homology, it lacks several conserved amino acids in the substrate binding pocket that confer specificity towards MTA.</text>
</comment>
<gene>
    <name evidence="5" type="ORF">C7B45_09605</name>
</gene>
<keyword evidence="2 3" id="KW-0808">Transferase</keyword>
<comment type="pathway">
    <text evidence="3">Purine metabolism; purine nucleoside salvage.</text>
</comment>
<evidence type="ECO:0000256" key="2">
    <source>
        <dbReference type="ARBA" id="ARBA00022679"/>
    </source>
</evidence>
<dbReference type="GO" id="GO:0005829">
    <property type="term" value="C:cytosol"/>
    <property type="evidence" value="ECO:0007669"/>
    <property type="project" value="TreeGrafter"/>
</dbReference>
<dbReference type="CDD" id="cd09010">
    <property type="entry name" value="MTAP_SsMTAPII_like_MTIP"/>
    <property type="match status" value="1"/>
</dbReference>
<accession>A0A2T2WHM9</accession>
<reference evidence="5 6" key="1">
    <citation type="journal article" date="2014" name="BMC Genomics">
        <title>Comparison of environmental and isolate Sulfobacillus genomes reveals diverse carbon, sulfur, nitrogen, and hydrogen metabolisms.</title>
        <authorList>
            <person name="Justice N.B."/>
            <person name="Norman A."/>
            <person name="Brown C.T."/>
            <person name="Singh A."/>
            <person name="Thomas B.C."/>
            <person name="Banfield J.F."/>
        </authorList>
    </citation>
    <scope>NUCLEOTIDE SEQUENCE [LARGE SCALE GENOMIC DNA]</scope>
    <source>
        <strain evidence="5">AMDSBA3</strain>
    </source>
</reference>
<dbReference type="Proteomes" id="UP000241848">
    <property type="component" value="Unassembled WGS sequence"/>
</dbReference>
<comment type="function">
    <text evidence="3">Purine nucleoside phosphorylase involved in purine salvage.</text>
</comment>
<feature type="binding site" evidence="3">
    <location>
        <position position="10"/>
    </location>
    <ligand>
        <name>phosphate</name>
        <dbReference type="ChEBI" id="CHEBI:43474"/>
    </ligand>
</feature>
<proteinExistence type="inferred from homology"/>
<feature type="binding site" evidence="3">
    <location>
        <begin position="53"/>
        <end position="54"/>
    </location>
    <ligand>
        <name>phosphate</name>
        <dbReference type="ChEBI" id="CHEBI:43474"/>
    </ligand>
</feature>
<comment type="catalytic activity">
    <reaction evidence="3">
        <text>a purine D-ribonucleoside + phosphate = a purine nucleobase + alpha-D-ribose 1-phosphate</text>
        <dbReference type="Rhea" id="RHEA:19805"/>
        <dbReference type="ChEBI" id="CHEBI:26386"/>
        <dbReference type="ChEBI" id="CHEBI:43474"/>
        <dbReference type="ChEBI" id="CHEBI:57720"/>
        <dbReference type="ChEBI" id="CHEBI:142355"/>
        <dbReference type="EC" id="2.4.2.1"/>
    </reaction>
</comment>
<evidence type="ECO:0000259" key="4">
    <source>
        <dbReference type="Pfam" id="PF01048"/>
    </source>
</evidence>
<sequence>MNTVAVIGGTGVYDPSWLHDPKEKTIETPYGQARITQGHLKTAASQSVVFLNRHGLGHSVPPHRVNYRANVWALKALGVRRAVATAAVGSLNLAMGPGSMVLVDQFLDFTKARPATFFDGSDGQVVHTDMTEPYCQASRQKLQMAGELADVSLIMGGVYVTTEGPRFETAAEIRAYRLLGGDVVGMTAVPEVVLARELGICYTTIAMVTNFGAGISPTLLTHEEVVEVMNANVDRLREVLLRALPQLAEDFSCGCPPPRQAPSN</sequence>
<dbReference type="HAMAP" id="MF_01963">
    <property type="entry name" value="MTAP"/>
    <property type="match status" value="1"/>
</dbReference>
<dbReference type="NCBIfam" id="TIGR01694">
    <property type="entry name" value="MTAP"/>
    <property type="match status" value="1"/>
</dbReference>
<dbReference type="Gene3D" id="3.40.50.1580">
    <property type="entry name" value="Nucleoside phosphorylase domain"/>
    <property type="match status" value="1"/>
</dbReference>
<keyword evidence="1 3" id="KW-0328">Glycosyltransferase</keyword>
<dbReference type="InterPro" id="IPR000845">
    <property type="entry name" value="Nucleoside_phosphorylase_d"/>
</dbReference>
<comment type="similarity">
    <text evidence="3">Belongs to the PNP/MTAP phosphorylase family. MTAP subfamily.</text>
</comment>
<feature type="site" description="Important for substrate specificity" evidence="3">
    <location>
        <position position="168"/>
    </location>
</feature>
<dbReference type="EMBL" id="PXYV01000028">
    <property type="protein sequence ID" value="PSR21730.1"/>
    <property type="molecule type" value="Genomic_DNA"/>
</dbReference>
<dbReference type="GO" id="GO:0019509">
    <property type="term" value="P:L-methionine salvage from methylthioadenosine"/>
    <property type="evidence" value="ECO:0007669"/>
    <property type="project" value="TreeGrafter"/>
</dbReference>
<organism evidence="5 6">
    <name type="scientific">Sulfobacillus acidophilus</name>
    <dbReference type="NCBI Taxonomy" id="53633"/>
    <lineage>
        <taxon>Bacteria</taxon>
        <taxon>Bacillati</taxon>
        <taxon>Bacillota</taxon>
        <taxon>Clostridia</taxon>
        <taxon>Eubacteriales</taxon>
        <taxon>Clostridiales Family XVII. Incertae Sedis</taxon>
        <taxon>Sulfobacillus</taxon>
    </lineage>
</organism>
<dbReference type="InterPro" id="IPR010044">
    <property type="entry name" value="MTAP"/>
</dbReference>
<protein>
    <recommendedName>
        <fullName evidence="3">Purine nucleoside phosphorylase</fullName>
        <shortName evidence="3">PNP</shortName>
        <ecNumber evidence="3">2.4.2.1</ecNumber>
    </recommendedName>
</protein>
<dbReference type="GO" id="GO:0017061">
    <property type="term" value="F:S-methyl-5-thioadenosine phosphorylase activity"/>
    <property type="evidence" value="ECO:0007669"/>
    <property type="project" value="InterPro"/>
</dbReference>
<dbReference type="SUPFAM" id="SSF53167">
    <property type="entry name" value="Purine and uridine phosphorylases"/>
    <property type="match status" value="1"/>
</dbReference>
<dbReference type="NCBIfam" id="NF006599">
    <property type="entry name" value="PRK09136.1"/>
    <property type="match status" value="1"/>
</dbReference>
<evidence type="ECO:0000256" key="3">
    <source>
        <dbReference type="HAMAP-Rule" id="MF_01963"/>
    </source>
</evidence>
<dbReference type="GO" id="GO:0006166">
    <property type="term" value="P:purine ribonucleoside salvage"/>
    <property type="evidence" value="ECO:0007669"/>
    <property type="project" value="UniProtKB-UniRule"/>
</dbReference>
<evidence type="ECO:0000256" key="1">
    <source>
        <dbReference type="ARBA" id="ARBA00022676"/>
    </source>
</evidence>
<dbReference type="InterPro" id="IPR035994">
    <property type="entry name" value="Nucleoside_phosphorylase_sf"/>
</dbReference>
<name>A0A2T2WHM9_9FIRM</name>
<comment type="caution">
    <text evidence="3">Lacks conserved residue(s) required for the propagation of feature annotation.</text>
</comment>
<dbReference type="PANTHER" id="PTHR42679:SF2">
    <property type="entry name" value="S-METHYL-5'-THIOADENOSINE PHOSPHORYLASE"/>
    <property type="match status" value="1"/>
</dbReference>